<name>A0A371DN32_9APHY</name>
<dbReference type="AlphaFoldDB" id="A0A371DN32"/>
<gene>
    <name evidence="1" type="ORF">OH76DRAFT_1167264</name>
</gene>
<accession>A0A371DN32</accession>
<dbReference type="Proteomes" id="UP000256964">
    <property type="component" value="Unassembled WGS sequence"/>
</dbReference>
<reference evidence="1 2" key="1">
    <citation type="journal article" date="2018" name="Biotechnol. Biofuels">
        <title>Integrative visual omics of the white-rot fungus Polyporus brumalis exposes the biotechnological potential of its oxidative enzymes for delignifying raw plant biomass.</title>
        <authorList>
            <person name="Miyauchi S."/>
            <person name="Rancon A."/>
            <person name="Drula E."/>
            <person name="Hage H."/>
            <person name="Chaduli D."/>
            <person name="Favel A."/>
            <person name="Grisel S."/>
            <person name="Henrissat B."/>
            <person name="Herpoel-Gimbert I."/>
            <person name="Ruiz-Duenas F.J."/>
            <person name="Chevret D."/>
            <person name="Hainaut M."/>
            <person name="Lin J."/>
            <person name="Wang M."/>
            <person name="Pangilinan J."/>
            <person name="Lipzen A."/>
            <person name="Lesage-Meessen L."/>
            <person name="Navarro D."/>
            <person name="Riley R."/>
            <person name="Grigoriev I.V."/>
            <person name="Zhou S."/>
            <person name="Raouche S."/>
            <person name="Rosso M.N."/>
        </authorList>
    </citation>
    <scope>NUCLEOTIDE SEQUENCE [LARGE SCALE GENOMIC DNA]</scope>
    <source>
        <strain evidence="1 2">BRFM 1820</strain>
    </source>
</reference>
<evidence type="ECO:0000313" key="2">
    <source>
        <dbReference type="Proteomes" id="UP000256964"/>
    </source>
</evidence>
<sequence>MPMLSVLVSVYEVLARTVPLSLSLLAYRLVLSRRRVCKLQVLWPTPELRSANSTPSFHDAPTGHQYRRAVNVMLVQPILVRFAFLERVHGCRRRRSGSLTTWLNTRASGTSANPQALVSLRNRRTQTRLVHYCQLPSRSGMRSCAVLETVSCGAHGRRVKPEKPS</sequence>
<organism evidence="1 2">
    <name type="scientific">Lentinus brumalis</name>
    <dbReference type="NCBI Taxonomy" id="2498619"/>
    <lineage>
        <taxon>Eukaryota</taxon>
        <taxon>Fungi</taxon>
        <taxon>Dikarya</taxon>
        <taxon>Basidiomycota</taxon>
        <taxon>Agaricomycotina</taxon>
        <taxon>Agaricomycetes</taxon>
        <taxon>Polyporales</taxon>
        <taxon>Polyporaceae</taxon>
        <taxon>Lentinus</taxon>
    </lineage>
</organism>
<proteinExistence type="predicted"/>
<dbReference type="EMBL" id="KZ857386">
    <property type="protein sequence ID" value="RDX53946.1"/>
    <property type="molecule type" value="Genomic_DNA"/>
</dbReference>
<protein>
    <submittedName>
        <fullName evidence="1">Uncharacterized protein</fullName>
    </submittedName>
</protein>
<evidence type="ECO:0000313" key="1">
    <source>
        <dbReference type="EMBL" id="RDX53946.1"/>
    </source>
</evidence>
<keyword evidence="2" id="KW-1185">Reference proteome</keyword>